<dbReference type="PRINTS" id="PR00251">
    <property type="entry name" value="BACTRLOPSIN"/>
</dbReference>
<evidence type="ECO:0000256" key="5">
    <source>
        <dbReference type="ARBA" id="ARBA00022692"/>
    </source>
</evidence>
<gene>
    <name evidence="12" type="ORF">SAMN05444008_12546</name>
</gene>
<keyword evidence="7 11" id="KW-1133">Transmembrane helix</keyword>
<keyword evidence="6" id="KW-0681">Retinal protein</keyword>
<evidence type="ECO:0000256" key="10">
    <source>
        <dbReference type="ARBA" id="ARBA00023170"/>
    </source>
</evidence>
<dbReference type="PANTHER" id="PTHR28286:SF2">
    <property type="entry name" value="BACTERIORHODOPSIN _OPSIN, NOPA (EUROFUNG)"/>
    <property type="match status" value="1"/>
</dbReference>
<sequence length="268" mass="29494">MNPLLLDIGTPIANDNYVAFTFFIGCMAMMAASVFFFFELGNTEKPWRTSVLVSGLITFIAAVHYYYMRDYNLATGQSPTFFRYVDWILTVPLMCVEFYLITRKSGAKIGLLWKLITASVVMLITGYIGEAIYGQETQSWVWGFVSGLAYFYIVYLVWAGDVKKLADAAGPAVARANNALAWFVLVGWAIYPIGYIAGTAGGFFGIPMLRGLSMDIVYNIGDAVNKIGFGLVIYALSRSEKVISLPARATTGSGTASQERQNVVLETE</sequence>
<dbReference type="STRING" id="1302690.BUE76_20415"/>
<comment type="subcellular location">
    <subcellularLocation>
        <location evidence="1">Membrane</location>
        <topology evidence="1">Multi-pass membrane protein</topology>
    </subcellularLocation>
</comment>
<feature type="transmembrane region" description="Helical" evidence="11">
    <location>
        <begin position="139"/>
        <end position="158"/>
    </location>
</feature>
<keyword evidence="13" id="KW-1185">Reference proteome</keyword>
<feature type="transmembrane region" description="Helical" evidence="11">
    <location>
        <begin position="112"/>
        <end position="133"/>
    </location>
</feature>
<dbReference type="Pfam" id="PF01036">
    <property type="entry name" value="Bac_rhodopsin"/>
    <property type="match status" value="1"/>
</dbReference>
<evidence type="ECO:0000256" key="3">
    <source>
        <dbReference type="ARBA" id="ARBA00022543"/>
    </source>
</evidence>
<accession>A0A1M5IT15</accession>
<keyword evidence="5 11" id="KW-0812">Transmembrane</keyword>
<evidence type="ECO:0000256" key="7">
    <source>
        <dbReference type="ARBA" id="ARBA00022989"/>
    </source>
</evidence>
<evidence type="ECO:0000256" key="1">
    <source>
        <dbReference type="ARBA" id="ARBA00004141"/>
    </source>
</evidence>
<organism evidence="12 13">
    <name type="scientific">Cnuella takakiae</name>
    <dbReference type="NCBI Taxonomy" id="1302690"/>
    <lineage>
        <taxon>Bacteria</taxon>
        <taxon>Pseudomonadati</taxon>
        <taxon>Bacteroidota</taxon>
        <taxon>Chitinophagia</taxon>
        <taxon>Chitinophagales</taxon>
        <taxon>Chitinophagaceae</taxon>
        <taxon>Cnuella</taxon>
    </lineage>
</organism>
<dbReference type="GO" id="GO:0016020">
    <property type="term" value="C:membrane"/>
    <property type="evidence" value="ECO:0007669"/>
    <property type="project" value="UniProtKB-SubCell"/>
</dbReference>
<feature type="transmembrane region" description="Helical" evidence="11">
    <location>
        <begin position="80"/>
        <end position="100"/>
    </location>
</feature>
<dbReference type="SUPFAM" id="SSF81321">
    <property type="entry name" value="Family A G protein-coupled receptor-like"/>
    <property type="match status" value="1"/>
</dbReference>
<evidence type="ECO:0000313" key="13">
    <source>
        <dbReference type="Proteomes" id="UP000184368"/>
    </source>
</evidence>
<evidence type="ECO:0000256" key="9">
    <source>
        <dbReference type="ARBA" id="ARBA00023136"/>
    </source>
</evidence>
<dbReference type="PANTHER" id="PTHR28286">
    <property type="match status" value="1"/>
</dbReference>
<dbReference type="OrthoDB" id="30586at2"/>
<keyword evidence="3" id="KW-0600">Photoreceptor protein</keyword>
<evidence type="ECO:0000256" key="4">
    <source>
        <dbReference type="ARBA" id="ARBA00022606"/>
    </source>
</evidence>
<evidence type="ECO:0000256" key="11">
    <source>
        <dbReference type="SAM" id="Phobius"/>
    </source>
</evidence>
<protein>
    <submittedName>
        <fullName evidence="12">Bacteriorhodopsin</fullName>
    </submittedName>
</protein>
<feature type="transmembrane region" description="Helical" evidence="11">
    <location>
        <begin position="20"/>
        <end position="38"/>
    </location>
</feature>
<feature type="transmembrane region" description="Helical" evidence="11">
    <location>
        <begin position="179"/>
        <end position="204"/>
    </location>
</feature>
<reference evidence="12 13" key="1">
    <citation type="submission" date="2016-11" db="EMBL/GenBank/DDBJ databases">
        <authorList>
            <person name="Jaros S."/>
            <person name="Januszkiewicz K."/>
            <person name="Wedrychowicz H."/>
        </authorList>
    </citation>
    <scope>NUCLEOTIDE SEQUENCE [LARGE SCALE GENOMIC DNA]</scope>
    <source>
        <strain evidence="12 13">DSM 26897</strain>
    </source>
</reference>
<keyword evidence="8" id="KW-0157">Chromophore</keyword>
<evidence type="ECO:0000313" key="12">
    <source>
        <dbReference type="EMBL" id="SHG31464.1"/>
    </source>
</evidence>
<proteinExistence type="inferred from homology"/>
<evidence type="ECO:0000256" key="2">
    <source>
        <dbReference type="ARBA" id="ARBA00008130"/>
    </source>
</evidence>
<feature type="transmembrane region" description="Helical" evidence="11">
    <location>
        <begin position="50"/>
        <end position="68"/>
    </location>
</feature>
<evidence type="ECO:0000256" key="8">
    <source>
        <dbReference type="ARBA" id="ARBA00022991"/>
    </source>
</evidence>
<dbReference type="EMBL" id="FQUO01000025">
    <property type="protein sequence ID" value="SHG31464.1"/>
    <property type="molecule type" value="Genomic_DNA"/>
</dbReference>
<keyword evidence="10" id="KW-0675">Receptor</keyword>
<dbReference type="SMART" id="SM01021">
    <property type="entry name" value="Bac_rhodopsin"/>
    <property type="match status" value="1"/>
</dbReference>
<dbReference type="GO" id="GO:0009881">
    <property type="term" value="F:photoreceptor activity"/>
    <property type="evidence" value="ECO:0007669"/>
    <property type="project" value="UniProtKB-KW"/>
</dbReference>
<dbReference type="Gene3D" id="1.20.1070.10">
    <property type="entry name" value="Rhodopsin 7-helix transmembrane proteins"/>
    <property type="match status" value="1"/>
</dbReference>
<keyword evidence="9 11" id="KW-0472">Membrane</keyword>
<dbReference type="AlphaFoldDB" id="A0A1M5IT15"/>
<comment type="similarity">
    <text evidence="2">Belongs to the archaeal/bacterial/fungal opsin family.</text>
</comment>
<dbReference type="CDD" id="cd15242">
    <property type="entry name" value="7tm_Proteorhodopsin"/>
    <property type="match status" value="1"/>
</dbReference>
<keyword evidence="4" id="KW-0716">Sensory transduction</keyword>
<name>A0A1M5IT15_9BACT</name>
<dbReference type="InterPro" id="IPR001425">
    <property type="entry name" value="Arc/bac/fun_rhodopsins"/>
</dbReference>
<dbReference type="GO" id="GO:0007602">
    <property type="term" value="P:phototransduction"/>
    <property type="evidence" value="ECO:0007669"/>
    <property type="project" value="UniProtKB-KW"/>
</dbReference>
<evidence type="ECO:0000256" key="6">
    <source>
        <dbReference type="ARBA" id="ARBA00022925"/>
    </source>
</evidence>
<dbReference type="RefSeq" id="WP_073048405.1">
    <property type="nucleotide sequence ID" value="NZ_FQUO01000025.1"/>
</dbReference>
<dbReference type="Proteomes" id="UP000184368">
    <property type="component" value="Unassembled WGS sequence"/>
</dbReference>